<feature type="domain" description="SGNH hydrolase-type esterase" evidence="2">
    <location>
        <begin position="6"/>
        <end position="202"/>
    </location>
</feature>
<organism evidence="3 4">
    <name type="scientific">Cohnella terricola</name>
    <dbReference type="NCBI Taxonomy" id="1289167"/>
    <lineage>
        <taxon>Bacteria</taxon>
        <taxon>Bacillati</taxon>
        <taxon>Bacillota</taxon>
        <taxon>Bacilli</taxon>
        <taxon>Bacillales</taxon>
        <taxon>Paenibacillaceae</taxon>
        <taxon>Cohnella</taxon>
    </lineage>
</organism>
<dbReference type="AlphaFoldDB" id="A0A559JWD0"/>
<dbReference type="Gene3D" id="3.40.50.1110">
    <property type="entry name" value="SGNH hydrolase"/>
    <property type="match status" value="1"/>
</dbReference>
<dbReference type="SUPFAM" id="SSF52266">
    <property type="entry name" value="SGNH hydrolase"/>
    <property type="match status" value="1"/>
</dbReference>
<evidence type="ECO:0000313" key="4">
    <source>
        <dbReference type="Proteomes" id="UP000316330"/>
    </source>
</evidence>
<dbReference type="RefSeq" id="WP_144697391.1">
    <property type="nucleotide sequence ID" value="NZ_VNJJ01000001.1"/>
</dbReference>
<accession>A0A559JWD0</accession>
<dbReference type="Pfam" id="PF13472">
    <property type="entry name" value="Lipase_GDSL_2"/>
    <property type="match status" value="1"/>
</dbReference>
<sequence>MIVFTAMGDSITSGVGATCPAKAYPQRIAGMLHSQHKNAFLQVEAYPGWTSLDLLHALRNLDPIQLRHSTVTSIWVGGDDLVLAGVSMLKGADKRMIADILSRYKRDLLLMIKTIRSVSRTSIVLCTQYNPFPKSSIATEAIAALNGVTAQAAKQCHVSLAPTHRWIDGRQPELIDGYRTGRIEDALGGTFPVHPNNLGHKVLAHGLLPYINEHSTVTINHRLRRSSPTPGSRRSPKGGRPDP</sequence>
<keyword evidence="3" id="KW-0378">Hydrolase</keyword>
<keyword evidence="4" id="KW-1185">Reference proteome</keyword>
<evidence type="ECO:0000313" key="3">
    <source>
        <dbReference type="EMBL" id="TVY04186.1"/>
    </source>
</evidence>
<feature type="region of interest" description="Disordered" evidence="1">
    <location>
        <begin position="219"/>
        <end position="243"/>
    </location>
</feature>
<evidence type="ECO:0000259" key="2">
    <source>
        <dbReference type="Pfam" id="PF13472"/>
    </source>
</evidence>
<dbReference type="Proteomes" id="UP000316330">
    <property type="component" value="Unassembled WGS sequence"/>
</dbReference>
<dbReference type="CDD" id="cd00229">
    <property type="entry name" value="SGNH_hydrolase"/>
    <property type="match status" value="1"/>
</dbReference>
<dbReference type="InterPro" id="IPR036514">
    <property type="entry name" value="SGNH_hydro_sf"/>
</dbReference>
<dbReference type="EMBL" id="VNJJ01000001">
    <property type="protein sequence ID" value="TVY04186.1"/>
    <property type="molecule type" value="Genomic_DNA"/>
</dbReference>
<dbReference type="OrthoDB" id="26855at2"/>
<comment type="caution">
    <text evidence="3">The sequence shown here is derived from an EMBL/GenBank/DDBJ whole genome shotgun (WGS) entry which is preliminary data.</text>
</comment>
<protein>
    <submittedName>
        <fullName evidence="3">SGNH/GDSL hydrolase family protein</fullName>
    </submittedName>
</protein>
<reference evidence="3 4" key="1">
    <citation type="submission" date="2019-07" db="EMBL/GenBank/DDBJ databases">
        <authorList>
            <person name="Kim J."/>
        </authorList>
    </citation>
    <scope>NUCLEOTIDE SEQUENCE [LARGE SCALE GENOMIC DNA]</scope>
    <source>
        <strain evidence="3 4">G13</strain>
    </source>
</reference>
<proteinExistence type="predicted"/>
<evidence type="ECO:0000256" key="1">
    <source>
        <dbReference type="SAM" id="MobiDB-lite"/>
    </source>
</evidence>
<dbReference type="InterPro" id="IPR013830">
    <property type="entry name" value="SGNH_hydro"/>
</dbReference>
<name>A0A559JWD0_9BACL</name>
<dbReference type="GO" id="GO:0016787">
    <property type="term" value="F:hydrolase activity"/>
    <property type="evidence" value="ECO:0007669"/>
    <property type="project" value="UniProtKB-KW"/>
</dbReference>
<gene>
    <name evidence="3" type="ORF">FPZ45_00875</name>
</gene>